<protein>
    <submittedName>
        <fullName evidence="2">AMP-binding protein</fullName>
    </submittedName>
</protein>
<evidence type="ECO:0000259" key="1">
    <source>
        <dbReference type="Pfam" id="PF00501"/>
    </source>
</evidence>
<gene>
    <name evidence="2" type="ORF">GTP45_21550</name>
</gene>
<name>A0A7X4GTH8_9BURK</name>
<dbReference type="SUPFAM" id="SSF56801">
    <property type="entry name" value="Acetyl-CoA synthetase-like"/>
    <property type="match status" value="1"/>
</dbReference>
<sequence>MADTFDSLEARPPEQRERELMARLPQLVARAKAAAGWSRILKDVNAADISSRAALATLPVTRKSDLHALQELQAPFGGLNTTPVGQLARVFMSPGPIFDPEGRSADWWRFARPLYAAGVRPGSLLQNCFSYHFTPAAFMVDGGAARLGCAVIPAGSGQTEMQVQAIHALRPDTYVGTPSFLKIIIEKAQELGTDISSIRRALVSAEALPESLRTWLAEHGVPQVLQSYASADIGSIAYETRSGDMRDPGMVLDEDVILEIVRPGSGEPVPAGEVGEVVVTVFNPDYPLIRFATGDLSAIMADAPPSDCGRTNTRIKGWLGRADQTTKIRGMFVHPSQVHDIARRHPEIVKARLVVSGQIAQEAMTLHCEVADPASASDAAIVESIRTLTKLRGEVQFVAVGSLPNDGKVIADIRDYT</sequence>
<dbReference type="PANTHER" id="PTHR43845:SF1">
    <property type="entry name" value="BLR5969 PROTEIN"/>
    <property type="match status" value="1"/>
</dbReference>
<dbReference type="RefSeq" id="WP_161015899.1">
    <property type="nucleotide sequence ID" value="NZ_WWCK01000006.1"/>
</dbReference>
<evidence type="ECO:0000313" key="3">
    <source>
        <dbReference type="Proteomes" id="UP000450012"/>
    </source>
</evidence>
<dbReference type="InterPro" id="IPR000873">
    <property type="entry name" value="AMP-dep_synth/lig_dom"/>
</dbReference>
<accession>A0A7X4GTH8</accession>
<feature type="domain" description="AMP-dependent synthetase/ligase" evidence="1">
    <location>
        <begin position="143"/>
        <end position="279"/>
    </location>
</feature>
<dbReference type="Gene3D" id="3.30.300.30">
    <property type="match status" value="1"/>
</dbReference>
<dbReference type="Gene3D" id="3.40.50.12780">
    <property type="entry name" value="N-terminal domain of ligase-like"/>
    <property type="match status" value="1"/>
</dbReference>
<keyword evidence="3" id="KW-1185">Reference proteome</keyword>
<dbReference type="InterPro" id="IPR045851">
    <property type="entry name" value="AMP-bd_C_sf"/>
</dbReference>
<evidence type="ECO:0000313" key="2">
    <source>
        <dbReference type="EMBL" id="MYM69405.1"/>
    </source>
</evidence>
<dbReference type="Proteomes" id="UP000450012">
    <property type="component" value="Unassembled WGS sequence"/>
</dbReference>
<dbReference type="EMBL" id="WWCK01000006">
    <property type="protein sequence ID" value="MYM69405.1"/>
    <property type="molecule type" value="Genomic_DNA"/>
</dbReference>
<dbReference type="Pfam" id="PF00501">
    <property type="entry name" value="AMP-binding"/>
    <property type="match status" value="1"/>
</dbReference>
<reference evidence="2 3" key="1">
    <citation type="submission" date="2019-12" db="EMBL/GenBank/DDBJ databases">
        <title>Novel species isolated from a subtropical stream in China.</title>
        <authorList>
            <person name="Lu H."/>
        </authorList>
    </citation>
    <scope>NUCLEOTIDE SEQUENCE [LARGE SCALE GENOMIC DNA]</scope>
    <source>
        <strain evidence="2 3">FT55W</strain>
    </source>
</reference>
<dbReference type="PANTHER" id="PTHR43845">
    <property type="entry name" value="BLR5969 PROTEIN"/>
    <property type="match status" value="1"/>
</dbReference>
<dbReference type="AlphaFoldDB" id="A0A7X4GTH8"/>
<organism evidence="2 3">
    <name type="scientific">Duganella rivi</name>
    <dbReference type="NCBI Taxonomy" id="2666083"/>
    <lineage>
        <taxon>Bacteria</taxon>
        <taxon>Pseudomonadati</taxon>
        <taxon>Pseudomonadota</taxon>
        <taxon>Betaproteobacteria</taxon>
        <taxon>Burkholderiales</taxon>
        <taxon>Oxalobacteraceae</taxon>
        <taxon>Telluria group</taxon>
        <taxon>Duganella</taxon>
    </lineage>
</organism>
<comment type="caution">
    <text evidence="2">The sequence shown here is derived from an EMBL/GenBank/DDBJ whole genome shotgun (WGS) entry which is preliminary data.</text>
</comment>
<proteinExistence type="predicted"/>
<dbReference type="InterPro" id="IPR042099">
    <property type="entry name" value="ANL_N_sf"/>
</dbReference>